<dbReference type="EMBL" id="ML211378">
    <property type="protein sequence ID" value="TFK83633.1"/>
    <property type="molecule type" value="Genomic_DNA"/>
</dbReference>
<reference evidence="1 2" key="1">
    <citation type="journal article" date="2019" name="Nat. Ecol. Evol.">
        <title>Megaphylogeny resolves global patterns of mushroom evolution.</title>
        <authorList>
            <person name="Varga T."/>
            <person name="Krizsan K."/>
            <person name="Foldi C."/>
            <person name="Dima B."/>
            <person name="Sanchez-Garcia M."/>
            <person name="Sanchez-Ramirez S."/>
            <person name="Szollosi G.J."/>
            <person name="Szarkandi J.G."/>
            <person name="Papp V."/>
            <person name="Albert L."/>
            <person name="Andreopoulos W."/>
            <person name="Angelini C."/>
            <person name="Antonin V."/>
            <person name="Barry K.W."/>
            <person name="Bougher N.L."/>
            <person name="Buchanan P."/>
            <person name="Buyck B."/>
            <person name="Bense V."/>
            <person name="Catcheside P."/>
            <person name="Chovatia M."/>
            <person name="Cooper J."/>
            <person name="Damon W."/>
            <person name="Desjardin D."/>
            <person name="Finy P."/>
            <person name="Geml J."/>
            <person name="Haridas S."/>
            <person name="Hughes K."/>
            <person name="Justo A."/>
            <person name="Karasinski D."/>
            <person name="Kautmanova I."/>
            <person name="Kiss B."/>
            <person name="Kocsube S."/>
            <person name="Kotiranta H."/>
            <person name="LaButti K.M."/>
            <person name="Lechner B.E."/>
            <person name="Liimatainen K."/>
            <person name="Lipzen A."/>
            <person name="Lukacs Z."/>
            <person name="Mihaltcheva S."/>
            <person name="Morgado L.N."/>
            <person name="Niskanen T."/>
            <person name="Noordeloos M.E."/>
            <person name="Ohm R.A."/>
            <person name="Ortiz-Santana B."/>
            <person name="Ovrebo C."/>
            <person name="Racz N."/>
            <person name="Riley R."/>
            <person name="Savchenko A."/>
            <person name="Shiryaev A."/>
            <person name="Soop K."/>
            <person name="Spirin V."/>
            <person name="Szebenyi C."/>
            <person name="Tomsovsky M."/>
            <person name="Tulloss R.E."/>
            <person name="Uehling J."/>
            <person name="Grigoriev I.V."/>
            <person name="Vagvolgyi C."/>
            <person name="Papp T."/>
            <person name="Martin F.M."/>
            <person name="Miettinen O."/>
            <person name="Hibbett D.S."/>
            <person name="Nagy L.G."/>
        </authorList>
    </citation>
    <scope>NUCLEOTIDE SEQUENCE [LARGE SCALE GENOMIC DNA]</scope>
    <source>
        <strain evidence="1 2">HHB13444</strain>
    </source>
</reference>
<gene>
    <name evidence="1" type="ORF">K466DRAFT_655126</name>
</gene>
<dbReference type="AlphaFoldDB" id="A0A5C3PCP4"/>
<accession>A0A5C3PCP4</accession>
<keyword evidence="2" id="KW-1185">Reference proteome</keyword>
<proteinExistence type="predicted"/>
<dbReference type="Proteomes" id="UP000308197">
    <property type="component" value="Unassembled WGS sequence"/>
</dbReference>
<sequence>MIVRRPIPQTLCSIRVNRQEGLCLRDCVARLQESGLNYLDNFDDAWTNVTRRLPSHGAVKLHSVRLTDERDELLKFAHYLQMPPHNKPLLLGHVVMQLANALHREFQAVVYNETVQAQLDGRILTADQARAGAGLPRLQDIYIMSIKRIDHGTEEHWYPEIMY</sequence>
<protein>
    <submittedName>
        <fullName evidence="1">Uncharacterized protein</fullName>
    </submittedName>
</protein>
<evidence type="ECO:0000313" key="2">
    <source>
        <dbReference type="Proteomes" id="UP000308197"/>
    </source>
</evidence>
<evidence type="ECO:0000313" key="1">
    <source>
        <dbReference type="EMBL" id="TFK83633.1"/>
    </source>
</evidence>
<name>A0A5C3PCP4_9APHY</name>
<dbReference type="InParanoid" id="A0A5C3PCP4"/>
<organism evidence="1 2">
    <name type="scientific">Polyporus arcularius HHB13444</name>
    <dbReference type="NCBI Taxonomy" id="1314778"/>
    <lineage>
        <taxon>Eukaryota</taxon>
        <taxon>Fungi</taxon>
        <taxon>Dikarya</taxon>
        <taxon>Basidiomycota</taxon>
        <taxon>Agaricomycotina</taxon>
        <taxon>Agaricomycetes</taxon>
        <taxon>Polyporales</taxon>
        <taxon>Polyporaceae</taxon>
        <taxon>Polyporus</taxon>
    </lineage>
</organism>